<sequence length="401" mass="46438">MDCFSNNIQFFELGNKVEGSINLRDSKLKFFNSTVSIDVSALEFDDFEEAAKLFEALCHINSPYVTKPHGLRRFGHGEEKGIVIVEKVNPFSAWLNNYKKPNMWKIYGNGRTCLGLGFDFQKKFRQIMMGLKSIHKSSCRHGCLLDGVFLGTDDNIRLTNFRFWEVNDDSLKDDFRDFLSLVKDSIEKHPTPIDVKAQLAEVDQLTILFNHFLSKTPLECTDASWLYVPPIFWDTSQKSAFFYKLSSAFRMNYWLAKKYFVLQIGDWEKKITPTSPLHDVLCHLVPDDSSSRTSEWKMNDWYDEPQGIVVFVRNYCVHSYNLVDPFNEIELIFPGITSLIFNELAMGSYSEKYLQCPYPPQTIQTLQVEVVDCCGVIHQPNLSTTKNVLAYFEEETSIWRN</sequence>
<comment type="caution">
    <text evidence="1">The sequence shown here is derived from an EMBL/GenBank/DDBJ whole genome shotgun (WGS) entry which is preliminary data.</text>
</comment>
<evidence type="ECO:0000313" key="2">
    <source>
        <dbReference type="Proteomes" id="UP001311915"/>
    </source>
</evidence>
<organism evidence="1 2">
    <name type="scientific">Solanum pinnatisectum</name>
    <name type="common">tansyleaf nightshade</name>
    <dbReference type="NCBI Taxonomy" id="50273"/>
    <lineage>
        <taxon>Eukaryota</taxon>
        <taxon>Viridiplantae</taxon>
        <taxon>Streptophyta</taxon>
        <taxon>Embryophyta</taxon>
        <taxon>Tracheophyta</taxon>
        <taxon>Spermatophyta</taxon>
        <taxon>Magnoliopsida</taxon>
        <taxon>eudicotyledons</taxon>
        <taxon>Gunneridae</taxon>
        <taxon>Pentapetalae</taxon>
        <taxon>asterids</taxon>
        <taxon>lamiids</taxon>
        <taxon>Solanales</taxon>
        <taxon>Solanaceae</taxon>
        <taxon>Solanoideae</taxon>
        <taxon>Solaneae</taxon>
        <taxon>Solanum</taxon>
    </lineage>
</organism>
<dbReference type="Proteomes" id="UP001311915">
    <property type="component" value="Unassembled WGS sequence"/>
</dbReference>
<reference evidence="1 2" key="1">
    <citation type="submission" date="2023-10" db="EMBL/GenBank/DDBJ databases">
        <title>Genome-Wide Identification Analysis in wild type Solanum Pinnatisectum Reveals Some Genes Defensing Phytophthora Infestans.</title>
        <authorList>
            <person name="Sun C."/>
        </authorList>
    </citation>
    <scope>NUCLEOTIDE SEQUENCE [LARGE SCALE GENOMIC DNA]</scope>
    <source>
        <strain evidence="1">LQN</strain>
        <tissue evidence="1">Leaf</tissue>
    </source>
</reference>
<gene>
    <name evidence="1" type="ORF">R3W88_026601</name>
</gene>
<protein>
    <submittedName>
        <fullName evidence="1">Uncharacterized protein</fullName>
    </submittedName>
</protein>
<dbReference type="EMBL" id="JAWPEI010000006">
    <property type="protein sequence ID" value="KAK4723822.1"/>
    <property type="molecule type" value="Genomic_DNA"/>
</dbReference>
<keyword evidence="2" id="KW-1185">Reference proteome</keyword>
<accession>A0AAV9LHH5</accession>
<evidence type="ECO:0000313" key="1">
    <source>
        <dbReference type="EMBL" id="KAK4723822.1"/>
    </source>
</evidence>
<dbReference type="AlphaFoldDB" id="A0AAV9LHH5"/>
<proteinExistence type="predicted"/>
<name>A0AAV9LHH5_9SOLN</name>